<evidence type="ECO:0000313" key="1">
    <source>
        <dbReference type="EMBL" id="PIA43824.1"/>
    </source>
</evidence>
<proteinExistence type="predicted"/>
<evidence type="ECO:0000313" key="2">
    <source>
        <dbReference type="Proteomes" id="UP000230069"/>
    </source>
</evidence>
<dbReference type="AlphaFoldDB" id="A0A2G5DJZ7"/>
<accession>A0A2G5DJZ7</accession>
<keyword evidence="2" id="KW-1185">Reference proteome</keyword>
<dbReference type="EMBL" id="KZ305035">
    <property type="protein sequence ID" value="PIA43824.1"/>
    <property type="molecule type" value="Genomic_DNA"/>
</dbReference>
<organism evidence="1 2">
    <name type="scientific">Aquilegia coerulea</name>
    <name type="common">Rocky mountain columbine</name>
    <dbReference type="NCBI Taxonomy" id="218851"/>
    <lineage>
        <taxon>Eukaryota</taxon>
        <taxon>Viridiplantae</taxon>
        <taxon>Streptophyta</taxon>
        <taxon>Embryophyta</taxon>
        <taxon>Tracheophyta</taxon>
        <taxon>Spermatophyta</taxon>
        <taxon>Magnoliopsida</taxon>
        <taxon>Ranunculales</taxon>
        <taxon>Ranunculaceae</taxon>
        <taxon>Thalictroideae</taxon>
        <taxon>Aquilegia</taxon>
    </lineage>
</organism>
<sequence length="65" mass="7640">MFALLQMEIFFLWKKKKKGSSMSGIDLRSLRFVWCSLVHLCIPWKVLELASVGFNLRTMLFISML</sequence>
<reference evidence="1 2" key="1">
    <citation type="submission" date="2017-09" db="EMBL/GenBank/DDBJ databases">
        <title>WGS assembly of Aquilegia coerulea Goldsmith.</title>
        <authorList>
            <person name="Hodges S."/>
            <person name="Kramer E."/>
            <person name="Nordborg M."/>
            <person name="Tomkins J."/>
            <person name="Borevitz J."/>
            <person name="Derieg N."/>
            <person name="Yan J."/>
            <person name="Mihaltcheva S."/>
            <person name="Hayes R.D."/>
            <person name="Rokhsar D."/>
        </authorList>
    </citation>
    <scope>NUCLEOTIDE SEQUENCE [LARGE SCALE GENOMIC DNA]</scope>
    <source>
        <strain evidence="2">cv. Goldsmith</strain>
    </source>
</reference>
<dbReference type="Proteomes" id="UP000230069">
    <property type="component" value="Unassembled WGS sequence"/>
</dbReference>
<protein>
    <submittedName>
        <fullName evidence="1">Uncharacterized protein</fullName>
    </submittedName>
</protein>
<gene>
    <name evidence="1" type="ORF">AQUCO_01800101v1</name>
</gene>
<name>A0A2G5DJZ7_AQUCA</name>